<dbReference type="AlphaFoldDB" id="A0AAJ1D0K0"/>
<reference evidence="1" key="1">
    <citation type="submission" date="2022-06" db="EMBL/GenBank/DDBJ databases">
        <title>Dynamics of rice microbiomes reveals core vertical transmitted seed endophytes.</title>
        <authorList>
            <person name="Liao K."/>
            <person name="Zhang X."/>
        </authorList>
    </citation>
    <scope>NUCLEOTIDE SEQUENCE</scope>
    <source>
        <strain evidence="1">JT1-17</strain>
    </source>
</reference>
<proteinExistence type="predicted"/>
<sequence>MADVMSEKKARILMDAGFFMRPDRVTPRATYWASASSRSLKEVTAIARLSAR</sequence>
<dbReference type="EMBL" id="JANFVX010000009">
    <property type="protein sequence ID" value="MCW0344596.1"/>
    <property type="molecule type" value="Genomic_DNA"/>
</dbReference>
<comment type="caution">
    <text evidence="1">The sequence shown here is derived from an EMBL/GenBank/DDBJ whole genome shotgun (WGS) entry which is preliminary data.</text>
</comment>
<name>A0AAJ1D0K0_PANAN</name>
<protein>
    <submittedName>
        <fullName evidence="1">Uncharacterized protein</fullName>
    </submittedName>
</protein>
<evidence type="ECO:0000313" key="1">
    <source>
        <dbReference type="EMBL" id="MCW0344596.1"/>
    </source>
</evidence>
<organism evidence="1 2">
    <name type="scientific">Pantoea ananas</name>
    <name type="common">Erwinia uredovora</name>
    <dbReference type="NCBI Taxonomy" id="553"/>
    <lineage>
        <taxon>Bacteria</taxon>
        <taxon>Pseudomonadati</taxon>
        <taxon>Pseudomonadota</taxon>
        <taxon>Gammaproteobacteria</taxon>
        <taxon>Enterobacterales</taxon>
        <taxon>Erwiniaceae</taxon>
        <taxon>Pantoea</taxon>
    </lineage>
</organism>
<dbReference type="Proteomes" id="UP001208888">
    <property type="component" value="Unassembled WGS sequence"/>
</dbReference>
<accession>A0AAJ1D0K0</accession>
<evidence type="ECO:0000313" key="2">
    <source>
        <dbReference type="Proteomes" id="UP001208888"/>
    </source>
</evidence>
<gene>
    <name evidence="1" type="ORF">NB703_002689</name>
</gene>